<name>A0A9W8L1S3_9FUNG</name>
<dbReference type="EMBL" id="JANBTW010000001">
    <property type="protein sequence ID" value="KAJ2681208.1"/>
    <property type="molecule type" value="Genomic_DNA"/>
</dbReference>
<dbReference type="Gene3D" id="1.25.40.10">
    <property type="entry name" value="Tetratricopeptide repeat domain"/>
    <property type="match status" value="3"/>
</dbReference>
<gene>
    <name evidence="7" type="ORF">GGI25_000163</name>
</gene>
<reference evidence="7" key="1">
    <citation type="submission" date="2022-07" db="EMBL/GenBank/DDBJ databases">
        <title>Phylogenomic reconstructions and comparative analyses of Kickxellomycotina fungi.</title>
        <authorList>
            <person name="Reynolds N.K."/>
            <person name="Stajich J.E."/>
            <person name="Barry K."/>
            <person name="Grigoriev I.V."/>
            <person name="Crous P."/>
            <person name="Smith M.E."/>
        </authorList>
    </citation>
    <scope>NUCLEOTIDE SEQUENCE</scope>
    <source>
        <strain evidence="7">NRRL 3115</strain>
    </source>
</reference>
<dbReference type="Pfam" id="PF01535">
    <property type="entry name" value="PPR"/>
    <property type="match status" value="1"/>
</dbReference>
<dbReference type="Proteomes" id="UP001151518">
    <property type="component" value="Unassembled WGS sequence"/>
</dbReference>
<evidence type="ECO:0000313" key="8">
    <source>
        <dbReference type="Proteomes" id="UP001151518"/>
    </source>
</evidence>
<evidence type="ECO:0000256" key="4">
    <source>
        <dbReference type="ARBA" id="ARBA00044511"/>
    </source>
</evidence>
<evidence type="ECO:0000256" key="1">
    <source>
        <dbReference type="ARBA" id="ARBA00006192"/>
    </source>
</evidence>
<evidence type="ECO:0008006" key="9">
    <source>
        <dbReference type="Google" id="ProtNLM"/>
    </source>
</evidence>
<organism evidence="7 8">
    <name type="scientific">Coemansia spiralis</name>
    <dbReference type="NCBI Taxonomy" id="417178"/>
    <lineage>
        <taxon>Eukaryota</taxon>
        <taxon>Fungi</taxon>
        <taxon>Fungi incertae sedis</taxon>
        <taxon>Zoopagomycota</taxon>
        <taxon>Kickxellomycotina</taxon>
        <taxon>Kickxellomycetes</taxon>
        <taxon>Kickxellales</taxon>
        <taxon>Kickxellaceae</taxon>
        <taxon>Coemansia</taxon>
    </lineage>
</organism>
<dbReference type="PANTHER" id="PTHR47447">
    <property type="entry name" value="OS03G0856100 PROTEIN"/>
    <property type="match status" value="1"/>
</dbReference>
<protein>
    <recommendedName>
        <fullName evidence="9">Pentatricopeptide repeat-containing protein</fullName>
    </recommendedName>
</protein>
<comment type="similarity">
    <text evidence="1">Belongs to the CCM1 family.</text>
</comment>
<sequence length="1308" mass="148700">MPCFVGRAGYFRYRCDTFEDSGFRSRRSRRNRSISFSIGSDVSIMYNTGAVPSPVPASSQSRRFISSFSTRNSSSGSNTTRSGQGGLSTTALDPISEDKAQELYLLERLLLQPNTESLVKREAIWSAYNKIAYSEFGIVSFSSHKVVTLLEILANDRDRSRMLERISKIAKDISDRRRFSPEELATIKRICGDEGDPQPQGLRKPYFRSVDEYALSNPTKEKEALLTANWKIPERDEIGDIPSAFAKRIAAVTEEDLPLGSFKLRKLLKTHAVALDSACVWRAYHADLEKGISNIRHRSLGRDIAVLVVHCSHAGMIVGGSFLKQIELDSETYPWLFPDRHIHLIEAYARLGAVGHSRRCYLDGCANLQGKDTAALDWSMCAALFRSSRQKEAHAIFDGLVTSGKATYSMSVKMIQEYTRMRNPDAAFAQFDYICKLGNKPTYTLLCTLATASTLYGDESQSSERLQEIMSCLKSWNIVPDIKFFTSILSGYDMSNQNIMFDSLAEKLITRFQYSNQILNQVLSRNAVRRKLDDRVQKTAPSILQDLCRFPKVAFSLTGYRQPHKLRELLDISRFPENNFTANMKLMLALDSPNMAASPDMLLRFSLDMVNQGFTPTFKHFYLLLRKLWLCGGHEMAIEAFEEMTAAGVPCSIDILFFMVGMYLRNSTPEHAIKLFEELRHWLKDSNFGGLKPHTKSMRALMQHIVEKKDVAYAQDVIVFLRSLPFDPKTLPYSPLVGYYVSNNMVDKSRSMITYIAQHNIPLEPSVVKLCCNDFADNSSITDFANFLRYLHRTHALKHASDSVFEAFFVRCLHERKPAYLEWIISVLAHRARYSHSVWHVVFARLFESADRRSILLITRMVIEAAEDKIGFAQTLLAATKGLASTVTIADAVLVVTQELSISDKKAIYTSAFRVLNNIWVKYYKQRYSDSDSPVSQVHLIKVMERHIHQAIGVDIKHVLIRNALVALSTSSTNMYPKDFVEILYNMPSSQIDSRLCEAVILGCSRRGYVSDIDDILKMMWERGLTPTTTMLTSIMTCFIRAPPPRKAPPQPAQPETSDVEEEELAFLDILQEQQMYNQHQEESVNNEQCPEDTGANIDARLEFRIKCLAKILTLWREFEFRGLMPNRAAYSILLQAYILAQNHKQAEELIRDMVDSGIEHNDVTAHQWLTNRLAQDDIDGALEILGAIGNNDRFAELFEKDKRFAGLDKVPYTVMPFASIIKYYLKVGMLKEGILLLQHMHQQKLKGTTWLYDEILSAIYTSDDSGLLLHFMRQLVKYNIPINQHMKDVINACGARIKSLLSANNEQ</sequence>
<dbReference type="OrthoDB" id="185373at2759"/>
<feature type="repeat" description="PPR" evidence="5">
    <location>
        <begin position="993"/>
        <end position="1027"/>
    </location>
</feature>
<evidence type="ECO:0000256" key="2">
    <source>
        <dbReference type="ARBA" id="ARBA00022737"/>
    </source>
</evidence>
<evidence type="ECO:0000256" key="6">
    <source>
        <dbReference type="SAM" id="MobiDB-lite"/>
    </source>
</evidence>
<dbReference type="NCBIfam" id="TIGR00756">
    <property type="entry name" value="PPR"/>
    <property type="match status" value="1"/>
</dbReference>
<keyword evidence="2" id="KW-0677">Repeat</keyword>
<dbReference type="PANTHER" id="PTHR47447:SF17">
    <property type="entry name" value="OS12G0638900 PROTEIN"/>
    <property type="match status" value="1"/>
</dbReference>
<feature type="region of interest" description="Disordered" evidence="6">
    <location>
        <begin position="68"/>
        <end position="92"/>
    </location>
</feature>
<evidence type="ECO:0000256" key="5">
    <source>
        <dbReference type="PROSITE-ProRule" id="PRU00708"/>
    </source>
</evidence>
<accession>A0A9W8L1S3</accession>
<feature type="compositionally biased region" description="Low complexity" evidence="6">
    <location>
        <begin position="68"/>
        <end position="82"/>
    </location>
</feature>
<dbReference type="InterPro" id="IPR002885">
    <property type="entry name" value="PPR_rpt"/>
</dbReference>
<feature type="repeat" description="PPR" evidence="5">
    <location>
        <begin position="1127"/>
        <end position="1161"/>
    </location>
</feature>
<evidence type="ECO:0000256" key="3">
    <source>
        <dbReference type="ARBA" id="ARBA00044493"/>
    </source>
</evidence>
<dbReference type="InterPro" id="IPR011990">
    <property type="entry name" value="TPR-like_helical_dom_sf"/>
</dbReference>
<comment type="caution">
    <text evidence="7">The sequence shown here is derived from an EMBL/GenBank/DDBJ whole genome shotgun (WGS) entry which is preliminary data.</text>
</comment>
<dbReference type="PROSITE" id="PS51375">
    <property type="entry name" value="PPR"/>
    <property type="match status" value="2"/>
</dbReference>
<comment type="function">
    <text evidence="3">Regulates mitochondrial small subunit maturation by controlling 15S rRNA 5'-end processing. Localizes to the 5' precursor of the 15S rRNA in a position that is subsequently occupied by mS47 in the mature yeast mtSSU. Uses structure and sequence-specific RNA recognition, binding to a single-stranded region of the precursor and specifically recognizing bases -6 to -1. The exchange of Ccm1 for mS47 is coupled to the irreversible removal of precursor rRNA that is accompanied by conformational changes of the mitoribosomal proteins uS5m and mS26. These conformational changes signal completion of 5'-end rRNA processing through protection of the mature 5'-end of the 15S rRNA and stabilization of mS47. The removal of the 5' precursor together with the dissociation of Ccm1 may be catalyzed by the 5'-3' exoribonuclease Pet127. Involved in the specific removal of group I introns in mitochondrial encoded transcripts.</text>
</comment>
<proteinExistence type="inferred from homology"/>
<evidence type="ECO:0000313" key="7">
    <source>
        <dbReference type="EMBL" id="KAJ2681208.1"/>
    </source>
</evidence>
<comment type="subunit">
    <text evidence="4">Binds to mitochondrial small subunit 15S rRNA.</text>
</comment>